<dbReference type="EMBL" id="CM023491">
    <property type="protein sequence ID" value="KAH6941243.1"/>
    <property type="molecule type" value="Genomic_DNA"/>
</dbReference>
<name>A0ACB7T2Q9_HYAAI</name>
<protein>
    <submittedName>
        <fullName evidence="1">Uncharacterized protein</fullName>
    </submittedName>
</protein>
<keyword evidence="2" id="KW-1185">Reference proteome</keyword>
<reference evidence="1" key="1">
    <citation type="submission" date="2020-05" db="EMBL/GenBank/DDBJ databases">
        <title>Large-scale comparative analyses of tick genomes elucidate their genetic diversity and vector capacities.</title>
        <authorList>
            <person name="Jia N."/>
            <person name="Wang J."/>
            <person name="Shi W."/>
            <person name="Du L."/>
            <person name="Sun Y."/>
            <person name="Zhan W."/>
            <person name="Jiang J."/>
            <person name="Wang Q."/>
            <person name="Zhang B."/>
            <person name="Ji P."/>
            <person name="Sakyi L.B."/>
            <person name="Cui X."/>
            <person name="Yuan T."/>
            <person name="Jiang B."/>
            <person name="Yang W."/>
            <person name="Lam T.T.-Y."/>
            <person name="Chang Q."/>
            <person name="Ding S."/>
            <person name="Wang X."/>
            <person name="Zhu J."/>
            <person name="Ruan X."/>
            <person name="Zhao L."/>
            <person name="Wei J."/>
            <person name="Que T."/>
            <person name="Du C."/>
            <person name="Cheng J."/>
            <person name="Dai P."/>
            <person name="Han X."/>
            <person name="Huang E."/>
            <person name="Gao Y."/>
            <person name="Liu J."/>
            <person name="Shao H."/>
            <person name="Ye R."/>
            <person name="Li L."/>
            <person name="Wei W."/>
            <person name="Wang X."/>
            <person name="Wang C."/>
            <person name="Yang T."/>
            <person name="Huo Q."/>
            <person name="Li W."/>
            <person name="Guo W."/>
            <person name="Chen H."/>
            <person name="Zhou L."/>
            <person name="Ni X."/>
            <person name="Tian J."/>
            <person name="Zhou Y."/>
            <person name="Sheng Y."/>
            <person name="Liu T."/>
            <person name="Pan Y."/>
            <person name="Xia L."/>
            <person name="Li J."/>
            <person name="Zhao F."/>
            <person name="Cao W."/>
        </authorList>
    </citation>
    <scope>NUCLEOTIDE SEQUENCE</scope>
    <source>
        <strain evidence="1">Hyas-2018</strain>
    </source>
</reference>
<organism evidence="1 2">
    <name type="scientific">Hyalomma asiaticum</name>
    <name type="common">Tick</name>
    <dbReference type="NCBI Taxonomy" id="266040"/>
    <lineage>
        <taxon>Eukaryota</taxon>
        <taxon>Metazoa</taxon>
        <taxon>Ecdysozoa</taxon>
        <taxon>Arthropoda</taxon>
        <taxon>Chelicerata</taxon>
        <taxon>Arachnida</taxon>
        <taxon>Acari</taxon>
        <taxon>Parasitiformes</taxon>
        <taxon>Ixodida</taxon>
        <taxon>Ixodoidea</taxon>
        <taxon>Ixodidae</taxon>
        <taxon>Hyalomminae</taxon>
        <taxon>Hyalomma</taxon>
    </lineage>
</organism>
<sequence length="448" mass="48378">MLALEAENKQLRRDLAELKAAFESFKERAQGDRKEHGPLWGQAKRRALDPAEGQSESTAAVVAGQLEAAPSSMAGGVEDRWARMETTLSRMMDVLSSLEGRITVLERPKALAKGRHEMAAESQLHDPGPSREGSAAADVIKVEISDGVQLTRDEQEDIQVDPIPRNIHPVHHAGRREARARAILRSVVSDAKAALFVDAAEYSTRRAFGVSVVDGKGQLVARASVCTDHVTVAEEIAIALALQAAEVPCVVYSDSRSAVRAFSGGLISQQAARLLRSGRRQARWAGGHHISWFPAHVEGIDGVNPNASAHTLARECTNRAGGGEASGGNIDLRKDPLTTFHEITTNYKLSRRRFPLPNARLNRAQGITFRLLQTDTYLCPHVVNPAAAVVGLAKGVIIAIVVSVIVAIVLISPMLRLHMQGLREQKGKEHRSSTAHTAAGFAGNMRPL</sequence>
<gene>
    <name evidence="1" type="ORF">HPB50_015149</name>
</gene>
<dbReference type="Proteomes" id="UP000821845">
    <property type="component" value="Chromosome 11"/>
</dbReference>
<evidence type="ECO:0000313" key="2">
    <source>
        <dbReference type="Proteomes" id="UP000821845"/>
    </source>
</evidence>
<proteinExistence type="predicted"/>
<accession>A0ACB7T2Q9</accession>
<evidence type="ECO:0000313" key="1">
    <source>
        <dbReference type="EMBL" id="KAH6941243.1"/>
    </source>
</evidence>
<comment type="caution">
    <text evidence="1">The sequence shown here is derived from an EMBL/GenBank/DDBJ whole genome shotgun (WGS) entry which is preliminary data.</text>
</comment>